<evidence type="ECO:0000313" key="3">
    <source>
        <dbReference type="EMBL" id="EHR32079.1"/>
    </source>
</evidence>
<evidence type="ECO:0000256" key="2">
    <source>
        <dbReference type="SAM" id="Phobius"/>
    </source>
</evidence>
<sequence>MHHSPFKIEYHSRFPLNGHLAHGDYFDPNFEEIFNEGLLSMLNNEDATDKITSDKKQVLVGLLPSKLAEIRFNITIKDKYLEVNFFNVNIETFKIKETKAPSGYIAGESKEVTLEGFTLFDYKEYDEATNEAAKQREIKIRKDLEDFTRKNHVRLVEFKNKEDFEKDYHSVGDRIKAKFHSPIKLDIINKLDPKEEKPKEEDQVLPEKPKQNDHKDMVVPKQNDQNISNKQKENKPEAQKNMQMKESGKSKKDMPNKNLNAKANKDKSMKNPKTGDNNDIVLYSSIVAIAGLSLLAVGFLKKKNNKEEII</sequence>
<feature type="compositionally biased region" description="Basic and acidic residues" evidence="1">
    <location>
        <begin position="246"/>
        <end position="255"/>
    </location>
</feature>
<reference evidence="3 4" key="1">
    <citation type="submission" date="2012-01" db="EMBL/GenBank/DDBJ databases">
        <title>The Genome Sequence of Helcococcus kunzii ATCC 51366.</title>
        <authorList>
            <consortium name="The Broad Institute Genome Sequencing Platform"/>
            <person name="Earl A."/>
            <person name="Ward D."/>
            <person name="Feldgarden M."/>
            <person name="Gevers D."/>
            <person name="Huys G."/>
            <person name="Young S.K."/>
            <person name="Zeng Q."/>
            <person name="Gargeya S."/>
            <person name="Fitzgerald M."/>
            <person name="Haas B."/>
            <person name="Abouelleil A."/>
            <person name="Alvarado L."/>
            <person name="Arachchi H.M."/>
            <person name="Berlin A."/>
            <person name="Chapman S.B."/>
            <person name="Gearin G."/>
            <person name="Goldberg J."/>
            <person name="Griggs A."/>
            <person name="Gujja S."/>
            <person name="Hansen M."/>
            <person name="Heiman D."/>
            <person name="Howarth C."/>
            <person name="Larimer J."/>
            <person name="Lui A."/>
            <person name="MacDonald P.J.P."/>
            <person name="McCowen C."/>
            <person name="Montmayeur A."/>
            <person name="Murphy C."/>
            <person name="Neiman D."/>
            <person name="Pearson M."/>
            <person name="Priest M."/>
            <person name="Roberts A."/>
            <person name="Saif S."/>
            <person name="Shea T."/>
            <person name="Sisk P."/>
            <person name="Stolte C."/>
            <person name="Sykes S."/>
            <person name="Wortman J."/>
            <person name="Nusbaum C."/>
            <person name="Birren B."/>
        </authorList>
    </citation>
    <scope>NUCLEOTIDE SEQUENCE [LARGE SCALE GENOMIC DNA]</scope>
    <source>
        <strain evidence="3 4">ATCC 51366</strain>
    </source>
</reference>
<dbReference type="NCBIfam" id="TIGR01167">
    <property type="entry name" value="LPXTG_anchor"/>
    <property type="match status" value="1"/>
</dbReference>
<accession>H3NQT2</accession>
<dbReference type="NCBIfam" id="TIGR03063">
    <property type="entry name" value="srtB_target"/>
    <property type="match status" value="1"/>
</dbReference>
<organism evidence="3 4">
    <name type="scientific">Helcococcus kunzii ATCC 51366</name>
    <dbReference type="NCBI Taxonomy" id="883114"/>
    <lineage>
        <taxon>Bacteria</taxon>
        <taxon>Bacillati</taxon>
        <taxon>Bacillota</taxon>
        <taxon>Tissierellia</taxon>
        <taxon>Tissierellales</taxon>
        <taxon>Peptoniphilaceae</taxon>
        <taxon>Helcococcus</taxon>
    </lineage>
</organism>
<dbReference type="Proteomes" id="UP000004191">
    <property type="component" value="Unassembled WGS sequence"/>
</dbReference>
<keyword evidence="2" id="KW-0472">Membrane</keyword>
<comment type="caution">
    <text evidence="3">The sequence shown here is derived from an EMBL/GenBank/DDBJ whole genome shotgun (WGS) entry which is preliminary data.</text>
</comment>
<evidence type="ECO:0000256" key="1">
    <source>
        <dbReference type="SAM" id="MobiDB-lite"/>
    </source>
</evidence>
<dbReference type="RefSeq" id="WP_005399208.1">
    <property type="nucleotide sequence ID" value="NZ_JH601088.1"/>
</dbReference>
<protein>
    <submittedName>
        <fullName evidence="3">Sortase B cell surface sorting signal</fullName>
    </submittedName>
</protein>
<dbReference type="HOGENOM" id="CLU_896505_0_0_9"/>
<keyword evidence="2" id="KW-0812">Transmembrane</keyword>
<dbReference type="AlphaFoldDB" id="H3NQT2"/>
<dbReference type="STRING" id="883114.HMPREF9709_01693"/>
<dbReference type="GeneID" id="96999629"/>
<feature type="compositionally biased region" description="Basic and acidic residues" evidence="1">
    <location>
        <begin position="189"/>
        <end position="218"/>
    </location>
</feature>
<keyword evidence="4" id="KW-1185">Reference proteome</keyword>
<proteinExistence type="predicted"/>
<feature type="region of interest" description="Disordered" evidence="1">
    <location>
        <begin position="189"/>
        <end position="275"/>
    </location>
</feature>
<evidence type="ECO:0000313" key="4">
    <source>
        <dbReference type="Proteomes" id="UP000004191"/>
    </source>
</evidence>
<name>H3NQT2_9FIRM</name>
<gene>
    <name evidence="3" type="ORF">HMPREF9709_01693</name>
</gene>
<keyword evidence="2" id="KW-1133">Transmembrane helix</keyword>
<dbReference type="EMBL" id="AGEI01000031">
    <property type="protein sequence ID" value="EHR32079.1"/>
    <property type="molecule type" value="Genomic_DNA"/>
</dbReference>
<feature type="transmembrane region" description="Helical" evidence="2">
    <location>
        <begin position="280"/>
        <end position="300"/>
    </location>
</feature>
<dbReference type="InterPro" id="IPR017502">
    <property type="entry name" value="Sortase_SrtB_target"/>
</dbReference>